<evidence type="ECO:0000256" key="9">
    <source>
        <dbReference type="ARBA" id="ARBA00023002"/>
    </source>
</evidence>
<evidence type="ECO:0000256" key="7">
    <source>
        <dbReference type="ARBA" id="ARBA00022723"/>
    </source>
</evidence>
<feature type="compositionally biased region" description="Polar residues" evidence="13">
    <location>
        <begin position="530"/>
        <end position="539"/>
    </location>
</feature>
<feature type="transmembrane region" description="Helical" evidence="14">
    <location>
        <begin position="359"/>
        <end position="380"/>
    </location>
</feature>
<dbReference type="PANTHER" id="PTHR11709:SF394">
    <property type="entry name" value="FI03373P-RELATED"/>
    <property type="match status" value="1"/>
</dbReference>
<keyword evidence="7 12" id="KW-0479">Metal-binding</keyword>
<feature type="transmembrane region" description="Helical" evidence="14">
    <location>
        <begin position="266"/>
        <end position="288"/>
    </location>
</feature>
<feature type="binding site" description="type 1 copper site" evidence="12">
    <location>
        <position position="657"/>
    </location>
    <ligand>
        <name>Cu cation</name>
        <dbReference type="ChEBI" id="CHEBI:23378"/>
        <label>1</label>
    </ligand>
</feature>
<dbReference type="Pfam" id="PF07732">
    <property type="entry name" value="Cu-oxidase_3"/>
    <property type="match status" value="1"/>
</dbReference>
<feature type="transmembrane region" description="Helical" evidence="14">
    <location>
        <begin position="174"/>
        <end position="198"/>
    </location>
</feature>
<feature type="transmembrane region" description="Helical" evidence="14">
    <location>
        <begin position="104"/>
        <end position="127"/>
    </location>
</feature>
<keyword evidence="9 17" id="KW-0560">Oxidoreductase</keyword>
<dbReference type="RefSeq" id="WP_156191485.1">
    <property type="nucleotide sequence ID" value="NZ_CP046452.1"/>
</dbReference>
<keyword evidence="18" id="KW-1185">Reference proteome</keyword>
<feature type="binding site" description="type 1 copper site" evidence="12">
    <location>
        <position position="623"/>
    </location>
    <ligand>
        <name>Cu cation</name>
        <dbReference type="ChEBI" id="CHEBI:23378"/>
        <label>1</label>
    </ligand>
</feature>
<feature type="transmembrane region" description="Helical" evidence="14">
    <location>
        <begin position="235"/>
        <end position="254"/>
    </location>
</feature>
<feature type="domain" description="Plastocyanin-like" evidence="15">
    <location>
        <begin position="584"/>
        <end position="680"/>
    </location>
</feature>
<evidence type="ECO:0000256" key="8">
    <source>
        <dbReference type="ARBA" id="ARBA00022737"/>
    </source>
</evidence>
<feature type="transmembrane region" description="Helical" evidence="14">
    <location>
        <begin position="210"/>
        <end position="229"/>
    </location>
</feature>
<keyword evidence="14" id="KW-0472">Membrane</keyword>
<dbReference type="PRINTS" id="PR00695">
    <property type="entry name" value="CUNO2RDTASE"/>
</dbReference>
<evidence type="ECO:0000256" key="1">
    <source>
        <dbReference type="ARBA" id="ARBA00001960"/>
    </source>
</evidence>
<accession>A0A6B8VNE0</accession>
<evidence type="ECO:0000256" key="2">
    <source>
        <dbReference type="ARBA" id="ARBA00001973"/>
    </source>
</evidence>
<evidence type="ECO:0000256" key="10">
    <source>
        <dbReference type="ARBA" id="ARBA00023008"/>
    </source>
</evidence>
<feature type="transmembrane region" description="Helical" evidence="14">
    <location>
        <begin position="139"/>
        <end position="162"/>
    </location>
</feature>
<protein>
    <recommendedName>
        <fullName evidence="6">Copper-containing nitrite reductase</fullName>
        <ecNumber evidence="5">1.7.2.1</ecNumber>
    </recommendedName>
</protein>
<comment type="similarity">
    <text evidence="3">Belongs to the multicopper oxidase family.</text>
</comment>
<dbReference type="PANTHER" id="PTHR11709">
    <property type="entry name" value="MULTI-COPPER OXIDASE"/>
    <property type="match status" value="1"/>
</dbReference>
<proteinExistence type="inferred from homology"/>
<keyword evidence="14" id="KW-1133">Transmembrane helix</keyword>
<dbReference type="CDD" id="cd04208">
    <property type="entry name" value="CuRO_2_CuNIR"/>
    <property type="match status" value="1"/>
</dbReference>
<feature type="transmembrane region" description="Helical" evidence="14">
    <location>
        <begin position="41"/>
        <end position="59"/>
    </location>
</feature>
<comment type="cofactor">
    <cofactor evidence="1 12">
        <name>Cu(+)</name>
        <dbReference type="ChEBI" id="CHEBI:49552"/>
    </cofactor>
</comment>
<keyword evidence="14" id="KW-0812">Transmembrane</keyword>
<evidence type="ECO:0000313" key="17">
    <source>
        <dbReference type="EMBL" id="QGU01047.1"/>
    </source>
</evidence>
<evidence type="ECO:0000256" key="3">
    <source>
        <dbReference type="ARBA" id="ARBA00010609"/>
    </source>
</evidence>
<dbReference type="AlphaFoldDB" id="A0A6B8VNE0"/>
<evidence type="ECO:0000256" key="5">
    <source>
        <dbReference type="ARBA" id="ARBA00011882"/>
    </source>
</evidence>
<dbReference type="InterPro" id="IPR011707">
    <property type="entry name" value="Cu-oxidase-like_N"/>
</dbReference>
<comment type="subunit">
    <text evidence="4">Homotrimer.</text>
</comment>
<feature type="binding site" description="type 1 copper site" evidence="12">
    <location>
        <position position="671"/>
    </location>
    <ligand>
        <name>Cu cation</name>
        <dbReference type="ChEBI" id="CHEBI:23378"/>
        <label>1</label>
    </ligand>
</feature>
<evidence type="ECO:0000256" key="11">
    <source>
        <dbReference type="ARBA" id="ARBA00049340"/>
    </source>
</evidence>
<gene>
    <name evidence="17" type="primary">aniA</name>
    <name evidence="17" type="ORF">CKALI_00730</name>
</gene>
<keyword evidence="8" id="KW-0677">Repeat</keyword>
<feature type="transmembrane region" description="Helical" evidence="14">
    <location>
        <begin position="335"/>
        <end position="353"/>
    </location>
</feature>
<feature type="region of interest" description="Disordered" evidence="13">
    <location>
        <begin position="530"/>
        <end position="552"/>
    </location>
</feature>
<feature type="transmembrane region" description="Helical" evidence="14">
    <location>
        <begin position="80"/>
        <end position="98"/>
    </location>
</feature>
<comment type="catalytic activity">
    <reaction evidence="11">
        <text>nitric oxide + Fe(III)-[cytochrome c] + H2O = Fe(II)-[cytochrome c] + nitrite + 2 H(+)</text>
        <dbReference type="Rhea" id="RHEA:15233"/>
        <dbReference type="Rhea" id="RHEA-COMP:10350"/>
        <dbReference type="Rhea" id="RHEA-COMP:14399"/>
        <dbReference type="ChEBI" id="CHEBI:15377"/>
        <dbReference type="ChEBI" id="CHEBI:15378"/>
        <dbReference type="ChEBI" id="CHEBI:16301"/>
        <dbReference type="ChEBI" id="CHEBI:16480"/>
        <dbReference type="ChEBI" id="CHEBI:29033"/>
        <dbReference type="ChEBI" id="CHEBI:29034"/>
        <dbReference type="EC" id="1.7.2.1"/>
    </reaction>
</comment>
<evidence type="ECO:0000256" key="12">
    <source>
        <dbReference type="PIRSR" id="PIRSR601287-1"/>
    </source>
</evidence>
<evidence type="ECO:0000256" key="14">
    <source>
        <dbReference type="SAM" id="Phobius"/>
    </source>
</evidence>
<evidence type="ECO:0000256" key="6">
    <source>
        <dbReference type="ARBA" id="ARBA00017290"/>
    </source>
</evidence>
<dbReference type="KEGG" id="ckw:CKALI_00730"/>
<dbReference type="InterPro" id="IPR045087">
    <property type="entry name" value="Cu-oxidase_fam"/>
</dbReference>
<dbReference type="InterPro" id="IPR008972">
    <property type="entry name" value="Cupredoxin"/>
</dbReference>
<feature type="binding site" description="type 1 copper site" evidence="12">
    <location>
        <position position="666"/>
    </location>
    <ligand>
        <name>Cu cation</name>
        <dbReference type="ChEBI" id="CHEBI:23378"/>
        <label>1</label>
    </ligand>
</feature>
<feature type="transmembrane region" description="Helical" evidence="14">
    <location>
        <begin position="294"/>
        <end position="314"/>
    </location>
</feature>
<reference evidence="18" key="1">
    <citation type="submission" date="2019-11" db="EMBL/GenBank/DDBJ databases">
        <title>Complete genome sequence of Corynebacterium kalinowskii 1959, a novel Corynebacterium species isolated from soil of a small paddock in Vilsendorf, Germany.</title>
        <authorList>
            <person name="Schaffert L."/>
            <person name="Ruwe M."/>
            <person name="Milse J."/>
            <person name="Hanuschka K."/>
            <person name="Ortseifen V."/>
            <person name="Droste J."/>
            <person name="Brandt D."/>
            <person name="Schlueter L."/>
            <person name="Kutter Y."/>
            <person name="Vinke S."/>
            <person name="Viehoefer P."/>
            <person name="Jacob L."/>
            <person name="Luebke N.-C."/>
            <person name="Schulte-Berndt E."/>
            <person name="Hain C."/>
            <person name="Linder M."/>
            <person name="Schmidt P."/>
            <person name="Wollenschlaeger L."/>
            <person name="Luttermann T."/>
            <person name="Thieme E."/>
            <person name="Hassa J."/>
            <person name="Haak M."/>
            <person name="Wittchen M."/>
            <person name="Mentz A."/>
            <person name="Persicke M."/>
            <person name="Busche T."/>
            <person name="Ruckert C."/>
        </authorList>
    </citation>
    <scope>NUCLEOTIDE SEQUENCE [LARGE SCALE GENOMIC DNA]</scope>
    <source>
        <strain evidence="18">1959</strain>
    </source>
</reference>
<dbReference type="Pfam" id="PF13473">
    <property type="entry name" value="Cupredoxin_1"/>
    <property type="match status" value="1"/>
</dbReference>
<feature type="binding site" description="type 1 copper site" evidence="12">
    <location>
        <position position="658"/>
    </location>
    <ligand>
        <name>Cu cation</name>
        <dbReference type="ChEBI" id="CHEBI:23378"/>
        <label>1</label>
    </ligand>
</feature>
<feature type="transmembrane region" description="Helical" evidence="14">
    <location>
        <begin position="401"/>
        <end position="421"/>
    </location>
</feature>
<dbReference type="Proteomes" id="UP000427071">
    <property type="component" value="Chromosome"/>
</dbReference>
<dbReference type="GO" id="GO:0050421">
    <property type="term" value="F:nitrite reductase (NO-forming) activity"/>
    <property type="evidence" value="ECO:0007669"/>
    <property type="project" value="UniProtKB-EC"/>
</dbReference>
<evidence type="ECO:0000313" key="18">
    <source>
        <dbReference type="Proteomes" id="UP000427071"/>
    </source>
</evidence>
<dbReference type="EMBL" id="CP046452">
    <property type="protein sequence ID" value="QGU01047.1"/>
    <property type="molecule type" value="Genomic_DNA"/>
</dbReference>
<sequence>MIKSARPRSWHSKASKFVTWWLIALVIAGLIHPVLPQFRWILIHLFTLGALTNSVMLWSGHFTEKWLHSAVSDSQREHTVWRFYLLNSAIMAIILGQLSGLPVVTAIGAGGVILALIWHFGFLLSLYQSDKRFSHSVQAYLLSALSLMVGAVFGGAMAFSLPDPWPSRLLESHLLLNFGGFVGFAALGSLAVLFPAMWRTQIVRDYTKPALHLLSIGLVIGIIGSLTGRGAQAGLLIYTAGWALALTGFLFSAFRVLLNPRDRLSFAALSALFSQFWLIGSLLVFAFGSTLPTLGLLVGFAAQLLIGTMSYVLPSTIGGGPAAVRAGMYTMNQGALFRSTVINGGLLIWIYSTNSWLKVVASLLVCGALGWFLVAMPFAVKTQKAVLLKESEGPEPHKAPRWNQITAGVATLTALAVLFSGGTSVPPSPTSDSATMATGQTTTVNIMIHGMAFSPNAIDVPKGNRLILNVANHDGQIHDLVLESGATSGRLQPGATTTVDAGIITTSQEAWCSIAGHRMQGMTLQINVDGNADHNNPGGSSAGFAKQQPKAPESALVDASLEPAPAAKVHEVTIDVQETEINGRGRWTFNGGIQGPILRGKVGDEFRVTFINSGTMAHSIDFHAGQVSPDETMKSINPGEQLEYNFRANHAGIWLYHCGTMPMSMHVAAGMFGAVIIDPPGLAPVDQEFLLVQSEVYGLDGTSDNPVDPAKLAAGEPDAVVFNGWEDQYVATPLQLKAGETARFWLLDAGPNRPLSFHIVGGQFHTMYKEGAYTLLDGTTPGLAGPKTGGGQALDLSAAQGGFVEATFPEAGTYTMVNHSFIDAERGARGKLVVTP</sequence>
<evidence type="ECO:0000256" key="4">
    <source>
        <dbReference type="ARBA" id="ARBA00011233"/>
    </source>
</evidence>
<evidence type="ECO:0000256" key="13">
    <source>
        <dbReference type="SAM" id="MobiDB-lite"/>
    </source>
</evidence>
<dbReference type="InterPro" id="IPR001287">
    <property type="entry name" value="NO2-reductase_Cu"/>
</dbReference>
<name>A0A6B8VNE0_9CORY</name>
<feature type="binding site" description="type 1 copper site" evidence="12">
    <location>
        <position position="618"/>
    </location>
    <ligand>
        <name>Cu cation</name>
        <dbReference type="ChEBI" id="CHEBI:23378"/>
        <label>1</label>
    </ligand>
</feature>
<dbReference type="GO" id="GO:0005507">
    <property type="term" value="F:copper ion binding"/>
    <property type="evidence" value="ECO:0007669"/>
    <property type="project" value="InterPro"/>
</dbReference>
<feature type="domain" description="EfeO-type cupredoxin-like" evidence="16">
    <location>
        <begin position="438"/>
        <end position="500"/>
    </location>
</feature>
<dbReference type="SUPFAM" id="SSF49503">
    <property type="entry name" value="Cupredoxins"/>
    <property type="match status" value="3"/>
</dbReference>
<organism evidence="17 18">
    <name type="scientific">Corynebacterium kalinowskii</name>
    <dbReference type="NCBI Taxonomy" id="2675216"/>
    <lineage>
        <taxon>Bacteria</taxon>
        <taxon>Bacillati</taxon>
        <taxon>Actinomycetota</taxon>
        <taxon>Actinomycetes</taxon>
        <taxon>Mycobacteriales</taxon>
        <taxon>Corynebacteriaceae</taxon>
        <taxon>Corynebacterium</taxon>
    </lineage>
</organism>
<comment type="cofactor">
    <cofactor evidence="2 12">
        <name>Cu(2+)</name>
        <dbReference type="ChEBI" id="CHEBI:29036"/>
    </cofactor>
</comment>
<dbReference type="CDD" id="cd11020">
    <property type="entry name" value="CuRO_1_CuNIR"/>
    <property type="match status" value="1"/>
</dbReference>
<dbReference type="EC" id="1.7.2.1" evidence="5"/>
<dbReference type="InterPro" id="IPR028096">
    <property type="entry name" value="EfeO_Cupredoxin"/>
</dbReference>
<evidence type="ECO:0000259" key="16">
    <source>
        <dbReference type="Pfam" id="PF13473"/>
    </source>
</evidence>
<evidence type="ECO:0000259" key="15">
    <source>
        <dbReference type="Pfam" id="PF07732"/>
    </source>
</evidence>
<keyword evidence="10 12" id="KW-0186">Copper</keyword>
<dbReference type="Gene3D" id="2.60.40.420">
    <property type="entry name" value="Cupredoxins - blue copper proteins"/>
    <property type="match status" value="3"/>
</dbReference>
<feature type="binding site" description="type 1 copper site" evidence="12">
    <location>
        <position position="819"/>
    </location>
    <ligand>
        <name>Cu cation</name>
        <dbReference type="ChEBI" id="CHEBI:23378"/>
        <label>1</label>
    </ligand>
</feature>
<feature type="transmembrane region" description="Helical" evidence="14">
    <location>
        <begin position="17"/>
        <end position="35"/>
    </location>
</feature>